<gene>
    <name evidence="1" type="ORF">F7D57_06670</name>
</gene>
<evidence type="ECO:0000313" key="2">
    <source>
        <dbReference type="Proteomes" id="UP000405805"/>
    </source>
</evidence>
<evidence type="ECO:0000313" key="1">
    <source>
        <dbReference type="EMBL" id="MQO09408.1"/>
    </source>
</evidence>
<name>A0AA90VE36_9BACT</name>
<protein>
    <submittedName>
        <fullName evidence="1">Uncharacterized protein</fullName>
    </submittedName>
</protein>
<dbReference type="AlphaFoldDB" id="A0AA90VE36"/>
<dbReference type="EMBL" id="VZBP01000077">
    <property type="protein sequence ID" value="MQO09408.1"/>
    <property type="molecule type" value="Genomic_DNA"/>
</dbReference>
<accession>A0AA90VE36</accession>
<sequence length="147" mass="17688">MNWEEIRKKIYYVDDDYIRDVISFHLQDGAWDSIYKHISNNTLFHIKDDMNLEKNSDAIITIFLKDFPLLRWYLNNEKILEMDIDARFVNSESVHLSICKFFTDISNLLSNDIYIVDDIIREHPLVLMEFIPMKTPKVLKHIKYLDM</sequence>
<comment type="caution">
    <text evidence="1">The sequence shown here is derived from an EMBL/GenBank/DDBJ whole genome shotgun (WGS) entry which is preliminary data.</text>
</comment>
<proteinExistence type="predicted"/>
<reference evidence="2" key="1">
    <citation type="submission" date="2019-09" db="EMBL/GenBank/DDBJ databases">
        <title>Distinct polysaccharide growth profiles of human intestinal Prevotella copri isolates.</title>
        <authorList>
            <person name="Fehlner-Peach H."/>
            <person name="Magnabosco C."/>
            <person name="Raghavan V."/>
            <person name="Scher J.U."/>
            <person name="Tett A."/>
            <person name="Cox L.M."/>
            <person name="Gottsegen C."/>
            <person name="Watters A."/>
            <person name="Wiltshire- Gordon J.D."/>
            <person name="Segata N."/>
            <person name="Bonneau R."/>
            <person name="Littman D.R."/>
        </authorList>
    </citation>
    <scope>NUCLEOTIDE SEQUENCE [LARGE SCALE GENOMIC DNA]</scope>
    <source>
        <strain evidence="2">iA624</strain>
    </source>
</reference>
<dbReference type="RefSeq" id="WP_153096866.1">
    <property type="nucleotide sequence ID" value="NZ_VZBP01000077.1"/>
</dbReference>
<dbReference type="Proteomes" id="UP000405805">
    <property type="component" value="Unassembled WGS sequence"/>
</dbReference>
<organism evidence="1 2">
    <name type="scientific">Segatella copri</name>
    <dbReference type="NCBI Taxonomy" id="165179"/>
    <lineage>
        <taxon>Bacteria</taxon>
        <taxon>Pseudomonadati</taxon>
        <taxon>Bacteroidota</taxon>
        <taxon>Bacteroidia</taxon>
        <taxon>Bacteroidales</taxon>
        <taxon>Prevotellaceae</taxon>
        <taxon>Segatella</taxon>
    </lineage>
</organism>